<evidence type="ECO:0000313" key="2">
    <source>
        <dbReference type="EMBL" id="PJJ75909.1"/>
    </source>
</evidence>
<keyword evidence="1" id="KW-0812">Transmembrane</keyword>
<feature type="transmembrane region" description="Helical" evidence="1">
    <location>
        <begin position="210"/>
        <end position="233"/>
    </location>
</feature>
<proteinExistence type="predicted"/>
<dbReference type="Proteomes" id="UP000230000">
    <property type="component" value="Unassembled WGS sequence"/>
</dbReference>
<dbReference type="InterPro" id="IPR021737">
    <property type="entry name" value="Phage_phiKZ_Orf197"/>
</dbReference>
<accession>A0A2M9CVI4</accession>
<keyword evidence="1" id="KW-0472">Membrane</keyword>
<feature type="transmembrane region" description="Helical" evidence="1">
    <location>
        <begin position="122"/>
        <end position="144"/>
    </location>
</feature>
<keyword evidence="1" id="KW-1133">Transmembrane helix</keyword>
<dbReference type="RefSeq" id="WP_100314457.1">
    <property type="nucleotide sequence ID" value="NZ_PGFG01000001.1"/>
</dbReference>
<protein>
    <submittedName>
        <fullName evidence="2">Uncharacterized protein DUF3307</fullName>
    </submittedName>
</protein>
<feature type="transmembrane region" description="Helical" evidence="1">
    <location>
        <begin position="88"/>
        <end position="107"/>
    </location>
</feature>
<keyword evidence="3" id="KW-1185">Reference proteome</keyword>
<evidence type="ECO:0000256" key="1">
    <source>
        <dbReference type="SAM" id="Phobius"/>
    </source>
</evidence>
<comment type="caution">
    <text evidence="2">The sequence shown here is derived from an EMBL/GenBank/DDBJ whole genome shotgun (WGS) entry which is preliminary data.</text>
</comment>
<feature type="transmembrane region" description="Helical" evidence="1">
    <location>
        <begin position="56"/>
        <end position="76"/>
    </location>
</feature>
<name>A0A2M9CVI4_9BACT</name>
<sequence>MLFIRLLIAHWIGDFFLQPSRWVKARDEHGWKAPQLYLHLCIHILLAWLLSYRLDFWSWAIGLGAVHGLIDIGKYFAKRSLHMPDGGLFLADQLLHILSLWIAARWYMHQPWFESRWMTPSLFVWIAAMLFLTLPCSMLIRVWIARWTPQVRDKASLLHVGQWIGMLERILILWFVVLGQWQGVGFLFAAKSIFRFGDLKDAHDRQLTEYVMVGTLLSFTLAIAIGLLAAHALQNINGSI</sequence>
<feature type="transmembrane region" description="Helical" evidence="1">
    <location>
        <begin position="171"/>
        <end position="190"/>
    </location>
</feature>
<dbReference type="Pfam" id="PF11750">
    <property type="entry name" value="DUF3307"/>
    <property type="match status" value="1"/>
</dbReference>
<evidence type="ECO:0000313" key="3">
    <source>
        <dbReference type="Proteomes" id="UP000230000"/>
    </source>
</evidence>
<dbReference type="AlphaFoldDB" id="A0A2M9CVI4"/>
<gene>
    <name evidence="2" type="ORF">BXY57_1503</name>
</gene>
<reference evidence="2 3" key="1">
    <citation type="submission" date="2017-11" db="EMBL/GenBank/DDBJ databases">
        <title>Genomic Encyclopedia of Archaeal and Bacterial Type Strains, Phase II (KMG-II): From Individual Species to Whole Genera.</title>
        <authorList>
            <person name="Goeker M."/>
        </authorList>
    </citation>
    <scope>NUCLEOTIDE SEQUENCE [LARGE SCALE GENOMIC DNA]</scope>
    <source>
        <strain evidence="2 3">DSM 27268</strain>
    </source>
</reference>
<dbReference type="EMBL" id="PGFG01000001">
    <property type="protein sequence ID" value="PJJ75909.1"/>
    <property type="molecule type" value="Genomic_DNA"/>
</dbReference>
<dbReference type="OrthoDB" id="8536716at2"/>
<organism evidence="2 3">
    <name type="scientific">Thermoflavifilum aggregans</name>
    <dbReference type="NCBI Taxonomy" id="454188"/>
    <lineage>
        <taxon>Bacteria</taxon>
        <taxon>Pseudomonadati</taxon>
        <taxon>Bacteroidota</taxon>
        <taxon>Chitinophagia</taxon>
        <taxon>Chitinophagales</taxon>
        <taxon>Chitinophagaceae</taxon>
        <taxon>Thermoflavifilum</taxon>
    </lineage>
</organism>